<dbReference type="Proteomes" id="UP000677668">
    <property type="component" value="Chromosome 1"/>
</dbReference>
<dbReference type="SUPFAM" id="SSF51391">
    <property type="entry name" value="Thiamin phosphate synthase"/>
    <property type="match status" value="1"/>
</dbReference>
<evidence type="ECO:0000256" key="1">
    <source>
        <dbReference type="ARBA" id="ARBA00004948"/>
    </source>
</evidence>
<dbReference type="EMBL" id="CP072642">
    <property type="protein sequence ID" value="QUV93598.1"/>
    <property type="molecule type" value="Genomic_DNA"/>
</dbReference>
<keyword evidence="2" id="KW-0784">Thiamine biosynthesis</keyword>
<accession>A0ABX8AY23</accession>
<dbReference type="InterPro" id="IPR036206">
    <property type="entry name" value="ThiamineP_synth_sf"/>
</dbReference>
<organism evidence="4 5">
    <name type="scientific">Chloracidobacterium sp. N</name>
    <dbReference type="NCBI Taxonomy" id="2821540"/>
    <lineage>
        <taxon>Bacteria</taxon>
        <taxon>Pseudomonadati</taxon>
        <taxon>Acidobacteriota</taxon>
        <taxon>Terriglobia</taxon>
        <taxon>Terriglobales</taxon>
        <taxon>Acidobacteriaceae</taxon>
        <taxon>Chloracidobacterium</taxon>
        <taxon>Chloracidobacterium aggregatum</taxon>
    </lineage>
</organism>
<sequence length="202" mass="21965">MQRYLITDRRRLFREGEPYTEAIAVRRLVALARFAAREGIDYLQLREKDWTARQITEVATAMAAVLGETRTRLLVNDRFDVALAARAHGVHLTTRSLPARIVRQCVPSGFLIAVSTHNRCEIAEAEGFADFAVCGPVFPSGDKPVLGLEAFAELARTTSLPLFALGGIGPDQAAHVRQAGAAGIAAIRAFAGEFLTSFNPDT</sequence>
<keyword evidence="5" id="KW-1185">Reference proteome</keyword>
<evidence type="ECO:0000259" key="3">
    <source>
        <dbReference type="Pfam" id="PF02581"/>
    </source>
</evidence>
<dbReference type="InterPro" id="IPR013785">
    <property type="entry name" value="Aldolase_TIM"/>
</dbReference>
<comment type="pathway">
    <text evidence="1">Cofactor biosynthesis; thiamine diphosphate biosynthesis.</text>
</comment>
<dbReference type="Pfam" id="PF02581">
    <property type="entry name" value="TMP-TENI"/>
    <property type="match status" value="1"/>
</dbReference>
<gene>
    <name evidence="4" type="ORF">J8C05_09500</name>
</gene>
<evidence type="ECO:0000256" key="2">
    <source>
        <dbReference type="ARBA" id="ARBA00022977"/>
    </source>
</evidence>
<dbReference type="PANTHER" id="PTHR20857">
    <property type="entry name" value="THIAMINE-PHOSPHATE PYROPHOSPHORYLASE"/>
    <property type="match status" value="1"/>
</dbReference>
<dbReference type="Gene3D" id="3.20.20.70">
    <property type="entry name" value="Aldolase class I"/>
    <property type="match status" value="1"/>
</dbReference>
<dbReference type="RefSeq" id="WP_211421966.1">
    <property type="nucleotide sequence ID" value="NZ_CP072642.1"/>
</dbReference>
<name>A0ABX8AY23_9BACT</name>
<dbReference type="InterPro" id="IPR022998">
    <property type="entry name" value="ThiamineP_synth_TenI"/>
</dbReference>
<dbReference type="CDD" id="cd00564">
    <property type="entry name" value="TMP_TenI"/>
    <property type="match status" value="1"/>
</dbReference>
<feature type="domain" description="Thiamine phosphate synthase/TenI" evidence="3">
    <location>
        <begin position="26"/>
        <end position="189"/>
    </location>
</feature>
<dbReference type="PANTHER" id="PTHR20857:SF15">
    <property type="entry name" value="THIAMINE-PHOSPHATE SYNTHASE"/>
    <property type="match status" value="1"/>
</dbReference>
<reference evidence="4 5" key="1">
    <citation type="submission" date="2021-03" db="EMBL/GenBank/DDBJ databases">
        <title>Genomic and phenotypic characterization of Chloracidobacterium isolates provides evidence for multiple species.</title>
        <authorList>
            <person name="Saini M.K."/>
            <person name="Costas A.M.G."/>
            <person name="Tank M."/>
            <person name="Bryant D.A."/>
        </authorList>
    </citation>
    <scope>NUCLEOTIDE SEQUENCE [LARGE SCALE GENOMIC DNA]</scope>
    <source>
        <strain evidence="4 5">N</strain>
    </source>
</reference>
<proteinExistence type="predicted"/>
<protein>
    <submittedName>
        <fullName evidence="4">Thiamine phosphate synthase</fullName>
    </submittedName>
</protein>
<evidence type="ECO:0000313" key="5">
    <source>
        <dbReference type="Proteomes" id="UP000677668"/>
    </source>
</evidence>
<evidence type="ECO:0000313" key="4">
    <source>
        <dbReference type="EMBL" id="QUV93598.1"/>
    </source>
</evidence>